<organism evidence="2 3">
    <name type="scientific">Gryllotalpicola koreensis</name>
    <dbReference type="NCBI Taxonomy" id="993086"/>
    <lineage>
        <taxon>Bacteria</taxon>
        <taxon>Bacillati</taxon>
        <taxon>Actinomycetota</taxon>
        <taxon>Actinomycetes</taxon>
        <taxon>Micrococcales</taxon>
        <taxon>Microbacteriaceae</taxon>
        <taxon>Gryllotalpicola</taxon>
    </lineage>
</organism>
<reference evidence="3" key="1">
    <citation type="journal article" date="2019" name="Int. J. Syst. Evol. Microbiol.">
        <title>The Global Catalogue of Microorganisms (GCM) 10K type strain sequencing project: providing services to taxonomists for standard genome sequencing and annotation.</title>
        <authorList>
            <consortium name="The Broad Institute Genomics Platform"/>
            <consortium name="The Broad Institute Genome Sequencing Center for Infectious Disease"/>
            <person name="Wu L."/>
            <person name="Ma J."/>
        </authorList>
    </citation>
    <scope>NUCLEOTIDE SEQUENCE [LARGE SCALE GENOMIC DNA]</scope>
    <source>
        <strain evidence="3">JCM 17591</strain>
    </source>
</reference>
<dbReference type="RefSeq" id="WP_344756017.1">
    <property type="nucleotide sequence ID" value="NZ_BAABBW010000005.1"/>
</dbReference>
<gene>
    <name evidence="2" type="ORF">GCM10022287_30760</name>
</gene>
<evidence type="ECO:0000259" key="1">
    <source>
        <dbReference type="PROSITE" id="PS51186"/>
    </source>
</evidence>
<dbReference type="PROSITE" id="PS51186">
    <property type="entry name" value="GNAT"/>
    <property type="match status" value="1"/>
</dbReference>
<comment type="caution">
    <text evidence="2">The sequence shown here is derived from an EMBL/GenBank/DDBJ whole genome shotgun (WGS) entry which is preliminary data.</text>
</comment>
<proteinExistence type="predicted"/>
<dbReference type="SUPFAM" id="SSF55729">
    <property type="entry name" value="Acyl-CoA N-acyltransferases (Nat)"/>
    <property type="match status" value="1"/>
</dbReference>
<feature type="domain" description="N-acetyltransferase" evidence="1">
    <location>
        <begin position="3"/>
        <end position="185"/>
    </location>
</feature>
<evidence type="ECO:0000313" key="2">
    <source>
        <dbReference type="EMBL" id="GAA4179069.1"/>
    </source>
</evidence>
<protein>
    <submittedName>
        <fullName evidence="2">GNAT family N-acetyltransferase</fullName>
    </submittedName>
</protein>
<dbReference type="Proteomes" id="UP001501079">
    <property type="component" value="Unassembled WGS sequence"/>
</dbReference>
<dbReference type="Pfam" id="PF00583">
    <property type="entry name" value="Acetyltransf_1"/>
    <property type="match status" value="1"/>
</dbReference>
<dbReference type="Gene3D" id="3.40.630.30">
    <property type="match status" value="1"/>
</dbReference>
<dbReference type="CDD" id="cd04301">
    <property type="entry name" value="NAT_SF"/>
    <property type="match status" value="1"/>
</dbReference>
<dbReference type="InterPro" id="IPR016181">
    <property type="entry name" value="Acyl_CoA_acyltransferase"/>
</dbReference>
<keyword evidence="3" id="KW-1185">Reference proteome</keyword>
<sequence length="188" mass="20651">MTIEVLPATGRWEGFAEFMVPREGAGGCVCMSYRDTRLDMAGRIDHMRNECSREPGPGVLVYVDGQAAGWCSVAPKSTYRRLLNSRTIPHLDEERDPWAIVCFVVRGGYRRRGLMHELLDGAVEHAAVHGATLVEGYPAEVQAGRIDSTSGYVGTTTLFEAHGFERVQATSAHSGGALRWLMRRELGG</sequence>
<dbReference type="InterPro" id="IPR000182">
    <property type="entry name" value="GNAT_dom"/>
</dbReference>
<evidence type="ECO:0000313" key="3">
    <source>
        <dbReference type="Proteomes" id="UP001501079"/>
    </source>
</evidence>
<dbReference type="EMBL" id="BAABBW010000005">
    <property type="protein sequence ID" value="GAA4179069.1"/>
    <property type="molecule type" value="Genomic_DNA"/>
</dbReference>
<name>A0ABP8A6X1_9MICO</name>
<accession>A0ABP8A6X1</accession>